<evidence type="ECO:0000313" key="1">
    <source>
        <dbReference type="EMBL" id="ETW54661.1"/>
    </source>
</evidence>
<reference evidence="1 2" key="2">
    <citation type="submission" date="2013-02" db="EMBL/GenBank/DDBJ databases">
        <title>The Genome Sequence of Plasmodium falciparum Palo Alto/Uganda.</title>
        <authorList>
            <consortium name="The Broad Institute Genome Sequencing Platform"/>
            <consortium name="The Broad Institute Genome Sequencing Center for Infectious Disease"/>
            <person name="Neafsey D."/>
            <person name="Cheeseman I."/>
            <person name="Volkman S."/>
            <person name="Adams J."/>
            <person name="Walker B."/>
            <person name="Young S.K."/>
            <person name="Zeng Q."/>
            <person name="Gargeya S."/>
            <person name="Fitzgerald M."/>
            <person name="Haas B."/>
            <person name="Abouelleil A."/>
            <person name="Alvarado L."/>
            <person name="Arachchi H.M."/>
            <person name="Berlin A.M."/>
            <person name="Chapman S.B."/>
            <person name="Dewar J."/>
            <person name="Goldberg J."/>
            <person name="Griggs A."/>
            <person name="Gujja S."/>
            <person name="Hansen M."/>
            <person name="Howarth C."/>
            <person name="Imamovic A."/>
            <person name="Larimer J."/>
            <person name="McCowan C."/>
            <person name="Murphy C."/>
            <person name="Neiman D."/>
            <person name="Pearson M."/>
            <person name="Priest M."/>
            <person name="Roberts A."/>
            <person name="Saif S."/>
            <person name="Shea T."/>
            <person name="Sisk P."/>
            <person name="Sykes S."/>
            <person name="Wortman J."/>
            <person name="Nusbaum C."/>
            <person name="Birren B."/>
        </authorList>
    </citation>
    <scope>NUCLEOTIDE SEQUENCE [LARGE SCALE GENOMIC DNA]</scope>
    <source>
        <strain evidence="1 2">Palo Alto/Uganda</strain>
    </source>
</reference>
<name>W4IZ90_PLAFP</name>
<dbReference type="Proteomes" id="UP000019103">
    <property type="component" value="Unassembled WGS sequence"/>
</dbReference>
<proteinExistence type="predicted"/>
<evidence type="ECO:0000313" key="2">
    <source>
        <dbReference type="Proteomes" id="UP000019103"/>
    </source>
</evidence>
<dbReference type="EMBL" id="KI927383">
    <property type="protein sequence ID" value="ETW54661.1"/>
    <property type="molecule type" value="Genomic_DNA"/>
</dbReference>
<organism evidence="1 2">
    <name type="scientific">Plasmodium falciparum (isolate Palo Alto / Uganda)</name>
    <dbReference type="NCBI Taxonomy" id="57270"/>
    <lineage>
        <taxon>Eukaryota</taxon>
        <taxon>Sar</taxon>
        <taxon>Alveolata</taxon>
        <taxon>Apicomplexa</taxon>
        <taxon>Aconoidasida</taxon>
        <taxon>Haemosporida</taxon>
        <taxon>Plasmodiidae</taxon>
        <taxon>Plasmodium</taxon>
        <taxon>Plasmodium (Laverania)</taxon>
    </lineage>
</organism>
<dbReference type="AlphaFoldDB" id="W4IZ90"/>
<protein>
    <submittedName>
        <fullName evidence="1">Uncharacterized protein</fullName>
    </submittedName>
</protein>
<accession>W4IZ90</accession>
<reference evidence="1 2" key="1">
    <citation type="submission" date="2013-02" db="EMBL/GenBank/DDBJ databases">
        <title>The Genome Annotation of Plasmodium falciparum Palo Alto/Uganda.</title>
        <authorList>
            <consortium name="The Broad Institute Genome Sequencing Platform"/>
            <consortium name="The Broad Institute Genome Sequencing Center for Infectious Disease"/>
            <person name="Neafsey D."/>
            <person name="Hoffman S."/>
            <person name="Volkman S."/>
            <person name="Rosenthal P."/>
            <person name="Walker B."/>
            <person name="Young S.K."/>
            <person name="Zeng Q."/>
            <person name="Gargeya S."/>
            <person name="Fitzgerald M."/>
            <person name="Haas B."/>
            <person name="Abouelleil A."/>
            <person name="Allen A.W."/>
            <person name="Alvarado L."/>
            <person name="Arachchi H.M."/>
            <person name="Berlin A.M."/>
            <person name="Chapman S.B."/>
            <person name="Gainer-Dewar J."/>
            <person name="Goldberg J."/>
            <person name="Griggs A."/>
            <person name="Gujja S."/>
            <person name="Hansen M."/>
            <person name="Howarth C."/>
            <person name="Imamovic A."/>
            <person name="Ireland A."/>
            <person name="Larimer J."/>
            <person name="McCowan C."/>
            <person name="Murphy C."/>
            <person name="Pearson M."/>
            <person name="Poon T.W."/>
            <person name="Priest M."/>
            <person name="Roberts A."/>
            <person name="Saif S."/>
            <person name="Shea T."/>
            <person name="Sisk P."/>
            <person name="Sykes S."/>
            <person name="Wortman J."/>
            <person name="Nusbaum C."/>
            <person name="Birren B."/>
        </authorList>
    </citation>
    <scope>NUCLEOTIDE SEQUENCE [LARGE SCALE GENOMIC DNA]</scope>
    <source>
        <strain evidence="1 2">Palo Alto/Uganda</strain>
    </source>
</reference>
<gene>
    <name evidence="1" type="ORF">PFUGPA_03266</name>
</gene>
<sequence length="21" mass="2473">MYILLFSTAVIHTIFFVKEIS</sequence>